<keyword evidence="16" id="KW-1185">Reference proteome</keyword>
<dbReference type="PROSITE" id="PS52016">
    <property type="entry name" value="TONB_DEPENDENT_REC_3"/>
    <property type="match status" value="1"/>
</dbReference>
<dbReference type="PANTHER" id="PTHR32552">
    <property type="entry name" value="FERRICHROME IRON RECEPTOR-RELATED"/>
    <property type="match status" value="1"/>
</dbReference>
<evidence type="ECO:0000256" key="7">
    <source>
        <dbReference type="ARBA" id="ARBA00023136"/>
    </source>
</evidence>
<dbReference type="CDD" id="cd01347">
    <property type="entry name" value="ligand_gated_channel"/>
    <property type="match status" value="1"/>
</dbReference>
<keyword evidence="8 15" id="KW-0675">Receptor</keyword>
<keyword evidence="3 10" id="KW-0813">Transport</keyword>
<comment type="similarity">
    <text evidence="2 10 11">Belongs to the TonB-dependent receptor family.</text>
</comment>
<dbReference type="RefSeq" id="WP_343844670.1">
    <property type="nucleotide sequence ID" value="NZ_BAAAEI010000010.1"/>
</dbReference>
<evidence type="ECO:0000256" key="11">
    <source>
        <dbReference type="RuleBase" id="RU003357"/>
    </source>
</evidence>
<sequence>MSNRTHTPYGSATSLLALSVAAAFSSQTLAADQSEIKELPTAQATVQQQDSYQVTRSSSVKFTQPLLDTAKSITVIPESVMKDRGVDSLRDALRSVSGISLAAGEGGAPSGDSMAIRGFSASNDIFVDGIRDIAGYYRDTYNLESVEVAKGPGSAVTGRGATGGSINLQSKTARLDQFTDVSARGGSEQDYRATVDTNMQVGDTSALRVNLLAQDGELAGRDEVENATYAGALSYAAGLGTDKRFNANLEYQKQDNLPDYGLPWVGTNPVAELADYVNQAPPVDFDNFYGNVNRDQEDIKSQSVTLRYEQDLSAHSLLRIQARAGEVKRQTIVTAPRFYKLAESTDVRLSDEKTRDSKNSLKALQADWIANLQSGGIRHDLVVGVELARETFKRWNMTDVVDDNLDSGPALNDLYHPNPHLPFTGRYERDGTSIEADADTLAIYAFDTVTINPQWQVTGGLRWESFDSDYQYDYSDPSKVINTDDNMLAWNLSAVFKPADNGSIYLAAGNSYNPSAEGIAVSTRRNEAELDPEQTRSIELGTKWNLLDDKLLTSAALFRSVKNNARLLNDDSMYELNGEHKVQGIELSATGVISKQWNIIGSFSYQDSEDVSTGNELPNTPKQSFSLWTTYQFNDALNGGFGAQYVGKRYNNSSENRRTGDDYVLLDVMLSYRVNEQLRLQFNGENLTDEEYLEQLGGGHAIPGVGRYFTLGAHYSF</sequence>
<dbReference type="Pfam" id="PF07715">
    <property type="entry name" value="Plug"/>
    <property type="match status" value="1"/>
</dbReference>
<evidence type="ECO:0000256" key="8">
    <source>
        <dbReference type="ARBA" id="ARBA00023170"/>
    </source>
</evidence>
<dbReference type="SUPFAM" id="SSF56935">
    <property type="entry name" value="Porins"/>
    <property type="match status" value="1"/>
</dbReference>
<dbReference type="Pfam" id="PF00593">
    <property type="entry name" value="TonB_dep_Rec_b-barrel"/>
    <property type="match status" value="1"/>
</dbReference>
<evidence type="ECO:0000256" key="3">
    <source>
        <dbReference type="ARBA" id="ARBA00022448"/>
    </source>
</evidence>
<keyword evidence="6 11" id="KW-0798">TonB box</keyword>
<keyword evidence="7 10" id="KW-0472">Membrane</keyword>
<keyword evidence="5 10" id="KW-0812">Transmembrane</keyword>
<dbReference type="NCBIfam" id="TIGR01783">
    <property type="entry name" value="TonB-siderophor"/>
    <property type="match status" value="1"/>
</dbReference>
<dbReference type="InterPro" id="IPR036942">
    <property type="entry name" value="Beta-barrel_TonB_sf"/>
</dbReference>
<evidence type="ECO:0000313" key="15">
    <source>
        <dbReference type="EMBL" id="GAA0355924.1"/>
    </source>
</evidence>
<dbReference type="InterPro" id="IPR010105">
    <property type="entry name" value="TonB_sidphr_rcpt"/>
</dbReference>
<dbReference type="Gene3D" id="2.170.130.10">
    <property type="entry name" value="TonB-dependent receptor, plug domain"/>
    <property type="match status" value="1"/>
</dbReference>
<evidence type="ECO:0000256" key="6">
    <source>
        <dbReference type="ARBA" id="ARBA00023077"/>
    </source>
</evidence>
<name>A0ABN0X6E4_9ALTE</name>
<evidence type="ECO:0000313" key="16">
    <source>
        <dbReference type="Proteomes" id="UP001501757"/>
    </source>
</evidence>
<comment type="caution">
    <text evidence="15">The sequence shown here is derived from an EMBL/GenBank/DDBJ whole genome shotgun (WGS) entry which is preliminary data.</text>
</comment>
<dbReference type="Gene3D" id="2.40.170.20">
    <property type="entry name" value="TonB-dependent receptor, beta-barrel domain"/>
    <property type="match status" value="1"/>
</dbReference>
<proteinExistence type="inferred from homology"/>
<keyword evidence="12" id="KW-0732">Signal</keyword>
<gene>
    <name evidence="15" type="primary">piuA</name>
    <name evidence="15" type="ORF">GCM10009092_20220</name>
</gene>
<dbReference type="InterPro" id="IPR012910">
    <property type="entry name" value="Plug_dom"/>
</dbReference>
<evidence type="ECO:0000256" key="12">
    <source>
        <dbReference type="SAM" id="SignalP"/>
    </source>
</evidence>
<evidence type="ECO:0000256" key="10">
    <source>
        <dbReference type="PROSITE-ProRule" id="PRU01360"/>
    </source>
</evidence>
<dbReference type="PANTHER" id="PTHR32552:SF83">
    <property type="entry name" value="BLR3904 PROTEIN"/>
    <property type="match status" value="1"/>
</dbReference>
<protein>
    <submittedName>
        <fullName evidence="15">TonB-dependent siderophore receptor PiuA</fullName>
    </submittedName>
</protein>
<keyword evidence="9 10" id="KW-0998">Cell outer membrane</keyword>
<comment type="subcellular location">
    <subcellularLocation>
        <location evidence="1 10">Cell outer membrane</location>
        <topology evidence="1 10">Multi-pass membrane protein</topology>
    </subcellularLocation>
</comment>
<evidence type="ECO:0000256" key="4">
    <source>
        <dbReference type="ARBA" id="ARBA00022452"/>
    </source>
</evidence>
<dbReference type="EMBL" id="BAAAEI010000010">
    <property type="protein sequence ID" value="GAA0355924.1"/>
    <property type="molecule type" value="Genomic_DNA"/>
</dbReference>
<evidence type="ECO:0000259" key="13">
    <source>
        <dbReference type="Pfam" id="PF00593"/>
    </source>
</evidence>
<keyword evidence="4 10" id="KW-1134">Transmembrane beta strand</keyword>
<accession>A0ABN0X6E4</accession>
<evidence type="ECO:0000256" key="1">
    <source>
        <dbReference type="ARBA" id="ARBA00004571"/>
    </source>
</evidence>
<evidence type="ECO:0000259" key="14">
    <source>
        <dbReference type="Pfam" id="PF07715"/>
    </source>
</evidence>
<reference evidence="15 16" key="1">
    <citation type="journal article" date="2019" name="Int. J. Syst. Evol. Microbiol.">
        <title>The Global Catalogue of Microorganisms (GCM) 10K type strain sequencing project: providing services to taxonomists for standard genome sequencing and annotation.</title>
        <authorList>
            <consortium name="The Broad Institute Genomics Platform"/>
            <consortium name="The Broad Institute Genome Sequencing Center for Infectious Disease"/>
            <person name="Wu L."/>
            <person name="Ma J."/>
        </authorList>
    </citation>
    <scope>NUCLEOTIDE SEQUENCE [LARGE SCALE GENOMIC DNA]</scope>
    <source>
        <strain evidence="15 16">JCM 13378</strain>
    </source>
</reference>
<feature type="chain" id="PRO_5046216958" evidence="12">
    <location>
        <begin position="31"/>
        <end position="717"/>
    </location>
</feature>
<feature type="domain" description="TonB-dependent receptor plug" evidence="14">
    <location>
        <begin position="66"/>
        <end position="164"/>
    </location>
</feature>
<organism evidence="15 16">
    <name type="scientific">Bowmanella denitrificans</name>
    <dbReference type="NCBI Taxonomy" id="366582"/>
    <lineage>
        <taxon>Bacteria</taxon>
        <taxon>Pseudomonadati</taxon>
        <taxon>Pseudomonadota</taxon>
        <taxon>Gammaproteobacteria</taxon>
        <taxon>Alteromonadales</taxon>
        <taxon>Alteromonadaceae</taxon>
        <taxon>Bowmanella</taxon>
    </lineage>
</organism>
<dbReference type="InterPro" id="IPR000531">
    <property type="entry name" value="Beta-barrel_TonB"/>
</dbReference>
<dbReference type="Proteomes" id="UP001501757">
    <property type="component" value="Unassembled WGS sequence"/>
</dbReference>
<evidence type="ECO:0000256" key="5">
    <source>
        <dbReference type="ARBA" id="ARBA00022692"/>
    </source>
</evidence>
<evidence type="ECO:0000256" key="2">
    <source>
        <dbReference type="ARBA" id="ARBA00009810"/>
    </source>
</evidence>
<evidence type="ECO:0000256" key="9">
    <source>
        <dbReference type="ARBA" id="ARBA00023237"/>
    </source>
</evidence>
<dbReference type="InterPro" id="IPR037066">
    <property type="entry name" value="Plug_dom_sf"/>
</dbReference>
<feature type="signal peptide" evidence="12">
    <location>
        <begin position="1"/>
        <end position="30"/>
    </location>
</feature>
<dbReference type="InterPro" id="IPR039426">
    <property type="entry name" value="TonB-dep_rcpt-like"/>
</dbReference>
<feature type="domain" description="TonB-dependent receptor-like beta-barrel" evidence="13">
    <location>
        <begin position="237"/>
        <end position="687"/>
    </location>
</feature>